<accession>A0A8T1JJ60</accession>
<sequence>MAIVAAAFTSFSFDASRSPPSNDRGAARRGDNLDYGFCAAASLKICLG</sequence>
<organism evidence="1 2">
    <name type="scientific">Phytophthora cactorum</name>
    <dbReference type="NCBI Taxonomy" id="29920"/>
    <lineage>
        <taxon>Eukaryota</taxon>
        <taxon>Sar</taxon>
        <taxon>Stramenopiles</taxon>
        <taxon>Oomycota</taxon>
        <taxon>Peronosporomycetes</taxon>
        <taxon>Peronosporales</taxon>
        <taxon>Peronosporaceae</taxon>
        <taxon>Phytophthora</taxon>
    </lineage>
</organism>
<reference evidence="1" key="1">
    <citation type="submission" date="2018-10" db="EMBL/GenBank/DDBJ databases">
        <title>Effector identification in a new, highly contiguous assembly of the strawberry crown rot pathogen Phytophthora cactorum.</title>
        <authorList>
            <person name="Armitage A.D."/>
            <person name="Nellist C.F."/>
            <person name="Bates H."/>
            <person name="Vickerstaff R.J."/>
            <person name="Harrison R.J."/>
        </authorList>
    </citation>
    <scope>NUCLEOTIDE SEQUENCE</scope>
    <source>
        <strain evidence="1">4040</strain>
    </source>
</reference>
<comment type="caution">
    <text evidence="1">The sequence shown here is derived from an EMBL/GenBank/DDBJ whole genome shotgun (WGS) entry which is preliminary data.</text>
</comment>
<dbReference type="EMBL" id="RCMK01000675">
    <property type="protein sequence ID" value="KAG2916742.1"/>
    <property type="molecule type" value="Genomic_DNA"/>
</dbReference>
<protein>
    <submittedName>
        <fullName evidence="1">Uncharacterized protein</fullName>
    </submittedName>
</protein>
<evidence type="ECO:0000313" key="2">
    <source>
        <dbReference type="Proteomes" id="UP000736787"/>
    </source>
</evidence>
<gene>
    <name evidence="1" type="ORF">PC117_g17653</name>
</gene>
<dbReference type="Proteomes" id="UP000736787">
    <property type="component" value="Unassembled WGS sequence"/>
</dbReference>
<proteinExistence type="predicted"/>
<dbReference type="AlphaFoldDB" id="A0A8T1JJ60"/>
<name>A0A8T1JJ60_9STRA</name>
<evidence type="ECO:0000313" key="1">
    <source>
        <dbReference type="EMBL" id="KAG2916742.1"/>
    </source>
</evidence>